<dbReference type="PANTHER" id="PTHR46145">
    <property type="entry name" value="HEPARANASE"/>
    <property type="match status" value="1"/>
</dbReference>
<dbReference type="Pfam" id="PF03662">
    <property type="entry name" value="Glyco_hydro_79n"/>
    <property type="match status" value="1"/>
</dbReference>
<dbReference type="GO" id="GO:0031012">
    <property type="term" value="C:extracellular matrix"/>
    <property type="evidence" value="ECO:0007669"/>
    <property type="project" value="TreeGrafter"/>
</dbReference>
<protein>
    <recommendedName>
        <fullName evidence="4">Heparanase</fullName>
    </recommendedName>
</protein>
<dbReference type="PANTHER" id="PTHR46145:SF4">
    <property type="entry name" value="HEPARANASE"/>
    <property type="match status" value="1"/>
</dbReference>
<evidence type="ECO:0008006" key="4">
    <source>
        <dbReference type="Google" id="ProtNLM"/>
    </source>
</evidence>
<accession>A0A8W8KKG8</accession>
<dbReference type="GO" id="GO:0016020">
    <property type="term" value="C:membrane"/>
    <property type="evidence" value="ECO:0007669"/>
    <property type="project" value="InterPro"/>
</dbReference>
<sequence>MNSTYVKENWKYFNLKSVKTQTLAAGLSPSYLRVGGTDADFVIFTGREVNTDENIRKFDPINFTMSETSWDSIHRFTQKVGWTLIFDLNSLYRTDGVWNSSNAEVLIKYSIKKNYSMAGWELGNEPGEYLRKFGVHLTVQQLVKDYQKLSSILSQAPPNIRGRILIGPSTIPLVQSRVVQFFNEFLRLGGNAVVSSPNFHHYYMDEATASVQNFVDPDVLDGLQVEINHGNDATRKFTHGKQLWIGETSSAWNGGAKGLSDGYVAAFMWLDKLGLAAKNNVGAVIRQTFYGANYGLIDHVTMEPNPDYWLTYIYKKLVGDYVFQTDSSDKRRRVRFYAHCAAEGFPPGSLAVYGMNLYSSNVTLKLTGVLDTSQMKVYLMSAPNQNLQSKSVCLNGDVLKMTADDRLPDITPVSMNDSVEMPPYSYVFIILTRANVNQCTCTR</sequence>
<comment type="similarity">
    <text evidence="1">Belongs to the glycosyl hydrolase 79 family.</text>
</comment>
<organism evidence="2 3">
    <name type="scientific">Magallana gigas</name>
    <name type="common">Pacific oyster</name>
    <name type="synonym">Crassostrea gigas</name>
    <dbReference type="NCBI Taxonomy" id="29159"/>
    <lineage>
        <taxon>Eukaryota</taxon>
        <taxon>Metazoa</taxon>
        <taxon>Spiralia</taxon>
        <taxon>Lophotrochozoa</taxon>
        <taxon>Mollusca</taxon>
        <taxon>Bivalvia</taxon>
        <taxon>Autobranchia</taxon>
        <taxon>Pteriomorphia</taxon>
        <taxon>Ostreida</taxon>
        <taxon>Ostreoidea</taxon>
        <taxon>Ostreidae</taxon>
        <taxon>Magallana</taxon>
    </lineage>
</organism>
<evidence type="ECO:0000313" key="2">
    <source>
        <dbReference type="EnsemblMetazoa" id="G24271.3:cds"/>
    </source>
</evidence>
<dbReference type="EnsemblMetazoa" id="G24271.3">
    <property type="protein sequence ID" value="G24271.3:cds"/>
    <property type="gene ID" value="G24271"/>
</dbReference>
<keyword evidence="3" id="KW-1185">Reference proteome</keyword>
<evidence type="ECO:0000313" key="3">
    <source>
        <dbReference type="Proteomes" id="UP000005408"/>
    </source>
</evidence>
<reference evidence="2" key="1">
    <citation type="submission" date="2022-08" db="UniProtKB">
        <authorList>
            <consortium name="EnsemblMetazoa"/>
        </authorList>
    </citation>
    <scope>IDENTIFICATION</scope>
    <source>
        <strain evidence="2">05x7-T-G4-1.051#20</strain>
    </source>
</reference>
<dbReference type="GO" id="GO:0016798">
    <property type="term" value="F:hydrolase activity, acting on glycosyl bonds"/>
    <property type="evidence" value="ECO:0007669"/>
    <property type="project" value="InterPro"/>
</dbReference>
<evidence type="ECO:0000256" key="1">
    <source>
        <dbReference type="ARBA" id="ARBA00009800"/>
    </source>
</evidence>
<dbReference type="InterPro" id="IPR005199">
    <property type="entry name" value="Glyco_hydro_79"/>
</dbReference>
<dbReference type="Proteomes" id="UP000005408">
    <property type="component" value="Unassembled WGS sequence"/>
</dbReference>
<dbReference type="GO" id="GO:0005615">
    <property type="term" value="C:extracellular space"/>
    <property type="evidence" value="ECO:0007669"/>
    <property type="project" value="TreeGrafter"/>
</dbReference>
<dbReference type="Gene3D" id="3.20.20.80">
    <property type="entry name" value="Glycosidases"/>
    <property type="match status" value="1"/>
</dbReference>
<dbReference type="AlphaFoldDB" id="A0A8W8KKG8"/>
<dbReference type="InterPro" id="IPR017853">
    <property type="entry name" value="GH"/>
</dbReference>
<dbReference type="SUPFAM" id="SSF51445">
    <property type="entry name" value="(Trans)glycosidases"/>
    <property type="match status" value="1"/>
</dbReference>
<proteinExistence type="inferred from homology"/>
<name>A0A8W8KKG8_MAGGI</name>